<gene>
    <name evidence="1" type="ORF">LKA5_010.2</name>
</gene>
<dbReference type="EMBL" id="KC900378">
    <property type="protein sequence ID" value="AGR46363.1"/>
    <property type="molecule type" value="Genomic_DNA"/>
</dbReference>
<accession>A0A0U1VYM1</accession>
<proteinExistence type="predicted"/>
<evidence type="ECO:0000313" key="2">
    <source>
        <dbReference type="Proteomes" id="UP000225231"/>
    </source>
</evidence>
<protein>
    <submittedName>
        <fullName evidence="1">Uncharacterized protein</fullName>
    </submittedName>
</protein>
<name>A0A0U1VYM1_9CAUD</name>
<evidence type="ECO:0000313" key="1">
    <source>
        <dbReference type="EMBL" id="AGR46363.1"/>
    </source>
</evidence>
<sequence length="74" mass="8354">MSYFKNTEESLQIHEYMTEEGLCFGCGRMIYGGVVRYDGYADSETVKGLFFHPSCAAVVGQRLICDGYPNRREG</sequence>
<keyword evidence="2" id="KW-1185">Reference proteome</keyword>
<organism evidence="1 2">
    <name type="scientific">Pseudomonas phage LKA5</name>
    <dbReference type="NCBI Taxonomy" id="1327940"/>
    <lineage>
        <taxon>Viruses</taxon>
        <taxon>Duplodnaviria</taxon>
        <taxon>Heunggongvirae</taxon>
        <taxon>Uroviricota</taxon>
        <taxon>Caudoviricetes</taxon>
        <taxon>Hollowayvirus</taxon>
        <taxon>Hollowayvirus LKA5</taxon>
    </lineage>
</organism>
<dbReference type="Proteomes" id="UP000225231">
    <property type="component" value="Segment"/>
</dbReference>
<reference evidence="1 2" key="1">
    <citation type="submission" date="2013-04" db="EMBL/GenBank/DDBJ databases">
        <title>Complete genome sequence of F116-like bacteriophages.</title>
        <authorList>
            <person name="Lammens E.A."/>
            <person name="Lavigne R."/>
        </authorList>
    </citation>
    <scope>NUCLEOTIDE SEQUENCE [LARGE SCALE GENOMIC DNA]</scope>
    <source>
        <strain evidence="1">LKA5</strain>
    </source>
</reference>